<dbReference type="RefSeq" id="WP_092154612.1">
    <property type="nucleotide sequence ID" value="NZ_FNBX01000016.1"/>
</dbReference>
<evidence type="ECO:0000313" key="5">
    <source>
        <dbReference type="EMBL" id="SDF85886.1"/>
    </source>
</evidence>
<dbReference type="Proteomes" id="UP000199355">
    <property type="component" value="Unassembled WGS sequence"/>
</dbReference>
<dbReference type="STRING" id="571438.SAMN05192586_11620"/>
<comment type="similarity">
    <text evidence="1 3">Belongs to the NifD/NifK/NifE/NifN family.</text>
</comment>
<organism evidence="5 6">
    <name type="scientific">Desulfovibrio legallii</name>
    <dbReference type="NCBI Taxonomy" id="571438"/>
    <lineage>
        <taxon>Bacteria</taxon>
        <taxon>Pseudomonadati</taxon>
        <taxon>Thermodesulfobacteriota</taxon>
        <taxon>Desulfovibrionia</taxon>
        <taxon>Desulfovibrionales</taxon>
        <taxon>Desulfovibrionaceae</taxon>
        <taxon>Desulfovibrio</taxon>
    </lineage>
</organism>
<protein>
    <submittedName>
        <fullName evidence="5">Nitrogenase molybdenum-iron protein beta chain</fullName>
    </submittedName>
</protein>
<evidence type="ECO:0000256" key="3">
    <source>
        <dbReference type="RuleBase" id="RU004021"/>
    </source>
</evidence>
<evidence type="ECO:0000256" key="2">
    <source>
        <dbReference type="ARBA" id="ARBA00023231"/>
    </source>
</evidence>
<dbReference type="GO" id="GO:0016163">
    <property type="term" value="F:nitrogenase activity"/>
    <property type="evidence" value="ECO:0007669"/>
    <property type="project" value="InterPro"/>
</dbReference>
<dbReference type="SUPFAM" id="SSF53807">
    <property type="entry name" value="Helical backbone' metal receptor"/>
    <property type="match status" value="1"/>
</dbReference>
<dbReference type="PROSITE" id="PS00699">
    <property type="entry name" value="NITROGENASE_1_1"/>
    <property type="match status" value="1"/>
</dbReference>
<keyword evidence="6" id="KW-1185">Reference proteome</keyword>
<dbReference type="Gene3D" id="3.40.50.1980">
    <property type="entry name" value="Nitrogenase molybdenum iron protein domain"/>
    <property type="match status" value="3"/>
</dbReference>
<dbReference type="InterPro" id="IPR050152">
    <property type="entry name" value="ChlB/BchB/BchZ"/>
</dbReference>
<proteinExistence type="inferred from homology"/>
<dbReference type="InterPro" id="IPR000510">
    <property type="entry name" value="Nase/OxRdtase_comp1"/>
</dbReference>
<feature type="domain" description="Nitrogenase/oxidoreductase component 1" evidence="4">
    <location>
        <begin position="23"/>
        <end position="437"/>
    </location>
</feature>
<evidence type="ECO:0000313" key="6">
    <source>
        <dbReference type="Proteomes" id="UP000199355"/>
    </source>
</evidence>
<dbReference type="AlphaFoldDB" id="A0A1G7PHV8"/>
<sequence length="454" mass="49622">MLDLTPKTHLNRSGILINPCKTCQPVGALFAALGVHNCMPYSHGSQGCVSYHRTYLTRHFKEPAIACTSSFTEGACVFGGGPNIRQGVKNAFDVYNPDIIAVHTTCLSETIGDDLNTYIEEMDIPDGKYVVHCNTPSYVGSHITGFGNMMAGFIKYLAAKGKATETVAVFPGFVNPGDVREYKHLLRHMKLKNIMFPDCSNVMDAPMTGKYKMYPDGGTTIEEIKALGSCRKVLALGRLTSDEPAAQLKRRCGVEYDLLPLPIGLADTDAFIMAMANLNGGDVDAALEEERGRLVDLMLDANPYYYGKRVAVYGDPDTVLGLTRFCLELGMTPAYALTGTPGEAFVKLATALFKEYGKEEECKAFAAKDLFDLHQFIKNEPVDLLLGNSHGKQIAKAEGIPLVRVGFPILDRYGHPALPMVGYRGAFLLATHIADALMDQFDRVCADEDMDLVM</sequence>
<gene>
    <name evidence="5" type="ORF">SAMN05192586_11620</name>
</gene>
<keyword evidence="2 3" id="KW-0535">Nitrogen fixation</keyword>
<accession>A0A1G7PHV8</accession>
<name>A0A1G7PHV8_9BACT</name>
<dbReference type="InterPro" id="IPR000318">
    <property type="entry name" value="Nase_comp1_CS"/>
</dbReference>
<dbReference type="Pfam" id="PF00148">
    <property type="entry name" value="Oxidored_nitro"/>
    <property type="match status" value="1"/>
</dbReference>
<evidence type="ECO:0000256" key="1">
    <source>
        <dbReference type="ARBA" id="ARBA00011002"/>
    </source>
</evidence>
<dbReference type="PROSITE" id="PS00090">
    <property type="entry name" value="NITROGENASE_1_2"/>
    <property type="match status" value="1"/>
</dbReference>
<dbReference type="EMBL" id="FNBX01000016">
    <property type="protein sequence ID" value="SDF85886.1"/>
    <property type="molecule type" value="Genomic_DNA"/>
</dbReference>
<dbReference type="PANTHER" id="PTHR33712:SF7">
    <property type="entry name" value="LIGHT-INDEPENDENT PROTOCHLOROPHYLLIDE REDUCTASE SUBUNIT B"/>
    <property type="match status" value="1"/>
</dbReference>
<dbReference type="PANTHER" id="PTHR33712">
    <property type="entry name" value="LIGHT-INDEPENDENT PROTOCHLOROPHYLLIDE REDUCTASE SUBUNIT B"/>
    <property type="match status" value="1"/>
</dbReference>
<reference evidence="6" key="1">
    <citation type="submission" date="2016-10" db="EMBL/GenBank/DDBJ databases">
        <authorList>
            <person name="Varghese N."/>
            <person name="Submissions S."/>
        </authorList>
    </citation>
    <scope>NUCLEOTIDE SEQUENCE [LARGE SCALE GENOMIC DNA]</scope>
    <source>
        <strain evidence="6">KHC7</strain>
    </source>
</reference>
<evidence type="ECO:0000259" key="4">
    <source>
        <dbReference type="Pfam" id="PF00148"/>
    </source>
</evidence>
<dbReference type="OrthoDB" id="9800746at2"/>
<dbReference type="Gene3D" id="1.20.89.10">
    <property type="entry name" value="Nitrogenase Molybdenum-iron Protein, subunit B, domain 4"/>
    <property type="match status" value="1"/>
</dbReference>